<keyword evidence="2" id="KW-1185">Reference proteome</keyword>
<dbReference type="EMBL" id="JAJJMB010006117">
    <property type="protein sequence ID" value="KAI3936101.1"/>
    <property type="molecule type" value="Genomic_DNA"/>
</dbReference>
<proteinExistence type="predicted"/>
<comment type="caution">
    <text evidence="1">The sequence shown here is derived from an EMBL/GenBank/DDBJ whole genome shotgun (WGS) entry which is preliminary data.</text>
</comment>
<dbReference type="Proteomes" id="UP001202328">
    <property type="component" value="Unassembled WGS sequence"/>
</dbReference>
<gene>
    <name evidence="1" type="ORF">MKW98_015860</name>
</gene>
<name>A0AAD4T4M2_9MAGN</name>
<organism evidence="1 2">
    <name type="scientific">Papaver atlanticum</name>
    <dbReference type="NCBI Taxonomy" id="357466"/>
    <lineage>
        <taxon>Eukaryota</taxon>
        <taxon>Viridiplantae</taxon>
        <taxon>Streptophyta</taxon>
        <taxon>Embryophyta</taxon>
        <taxon>Tracheophyta</taxon>
        <taxon>Spermatophyta</taxon>
        <taxon>Magnoliopsida</taxon>
        <taxon>Ranunculales</taxon>
        <taxon>Papaveraceae</taxon>
        <taxon>Papaveroideae</taxon>
        <taxon>Papaver</taxon>
    </lineage>
</organism>
<evidence type="ECO:0000313" key="1">
    <source>
        <dbReference type="EMBL" id="KAI3936101.1"/>
    </source>
</evidence>
<evidence type="ECO:0000313" key="2">
    <source>
        <dbReference type="Proteomes" id="UP001202328"/>
    </source>
</evidence>
<feature type="non-terminal residue" evidence="1">
    <location>
        <position position="160"/>
    </location>
</feature>
<accession>A0AAD4T4M2</accession>
<protein>
    <submittedName>
        <fullName evidence="1">Uncharacterized protein</fullName>
    </submittedName>
</protein>
<sequence length="160" mass="17895">MNAVIDRNCSAPDSKKITASNLNQRCSLKSSGKNSAFPLLKYISHRSPRSTLGVDEISKKKCKLPKNGSRSIILSGNWEGVRDFPFEDLRLRFSFEEPRSSKPLRRCFADMQTVQLVARFKSELADLRSVLLEDADVAAEAKIKIVEDTSTYLEAELALA</sequence>
<reference evidence="1" key="1">
    <citation type="submission" date="2022-04" db="EMBL/GenBank/DDBJ databases">
        <title>A functionally conserved STORR gene fusion in Papaver species that diverged 16.8 million years ago.</title>
        <authorList>
            <person name="Catania T."/>
        </authorList>
    </citation>
    <scope>NUCLEOTIDE SEQUENCE</scope>
    <source>
        <strain evidence="1">S-188037</strain>
    </source>
</reference>
<dbReference type="AlphaFoldDB" id="A0AAD4T4M2"/>